<name>A0ACB8DIT3_DERSI</name>
<keyword evidence="2" id="KW-1185">Reference proteome</keyword>
<dbReference type="EMBL" id="CM023480">
    <property type="protein sequence ID" value="KAH7970573.1"/>
    <property type="molecule type" value="Genomic_DNA"/>
</dbReference>
<reference evidence="1" key="1">
    <citation type="submission" date="2020-05" db="EMBL/GenBank/DDBJ databases">
        <title>Large-scale comparative analyses of tick genomes elucidate their genetic diversity and vector capacities.</title>
        <authorList>
            <person name="Jia N."/>
            <person name="Wang J."/>
            <person name="Shi W."/>
            <person name="Du L."/>
            <person name="Sun Y."/>
            <person name="Zhan W."/>
            <person name="Jiang J."/>
            <person name="Wang Q."/>
            <person name="Zhang B."/>
            <person name="Ji P."/>
            <person name="Sakyi L.B."/>
            <person name="Cui X."/>
            <person name="Yuan T."/>
            <person name="Jiang B."/>
            <person name="Yang W."/>
            <person name="Lam T.T.-Y."/>
            <person name="Chang Q."/>
            <person name="Ding S."/>
            <person name="Wang X."/>
            <person name="Zhu J."/>
            <person name="Ruan X."/>
            <person name="Zhao L."/>
            <person name="Wei J."/>
            <person name="Que T."/>
            <person name="Du C."/>
            <person name="Cheng J."/>
            <person name="Dai P."/>
            <person name="Han X."/>
            <person name="Huang E."/>
            <person name="Gao Y."/>
            <person name="Liu J."/>
            <person name="Shao H."/>
            <person name="Ye R."/>
            <person name="Li L."/>
            <person name="Wei W."/>
            <person name="Wang X."/>
            <person name="Wang C."/>
            <person name="Yang T."/>
            <person name="Huo Q."/>
            <person name="Li W."/>
            <person name="Guo W."/>
            <person name="Chen H."/>
            <person name="Zhou L."/>
            <person name="Ni X."/>
            <person name="Tian J."/>
            <person name="Zhou Y."/>
            <person name="Sheng Y."/>
            <person name="Liu T."/>
            <person name="Pan Y."/>
            <person name="Xia L."/>
            <person name="Li J."/>
            <person name="Zhao F."/>
            <person name="Cao W."/>
        </authorList>
    </citation>
    <scope>NUCLEOTIDE SEQUENCE</scope>
    <source>
        <strain evidence="1">Dsil-2018</strain>
    </source>
</reference>
<accession>A0ACB8DIT3</accession>
<sequence>MQLASPYSPIPCGSWILVEVEDVLHRRFWLRWSKCLRTRRMLLRYILPSSLQYTLQRKLAYSALYATFRKYPGALIKRDLSTGPGTPPLRFSILAFSRRFQAPWRLLLL</sequence>
<evidence type="ECO:0000313" key="1">
    <source>
        <dbReference type="EMBL" id="KAH7970573.1"/>
    </source>
</evidence>
<organism evidence="1 2">
    <name type="scientific">Dermacentor silvarum</name>
    <name type="common">Tick</name>
    <dbReference type="NCBI Taxonomy" id="543639"/>
    <lineage>
        <taxon>Eukaryota</taxon>
        <taxon>Metazoa</taxon>
        <taxon>Ecdysozoa</taxon>
        <taxon>Arthropoda</taxon>
        <taxon>Chelicerata</taxon>
        <taxon>Arachnida</taxon>
        <taxon>Acari</taxon>
        <taxon>Parasitiformes</taxon>
        <taxon>Ixodida</taxon>
        <taxon>Ixodoidea</taxon>
        <taxon>Ixodidae</taxon>
        <taxon>Rhipicephalinae</taxon>
        <taxon>Dermacentor</taxon>
    </lineage>
</organism>
<gene>
    <name evidence="1" type="ORF">HPB49_010701</name>
</gene>
<proteinExistence type="predicted"/>
<protein>
    <submittedName>
        <fullName evidence="1">Uncharacterized protein</fullName>
    </submittedName>
</protein>
<dbReference type="Proteomes" id="UP000821865">
    <property type="component" value="Chromosome 11"/>
</dbReference>
<comment type="caution">
    <text evidence="1">The sequence shown here is derived from an EMBL/GenBank/DDBJ whole genome shotgun (WGS) entry which is preliminary data.</text>
</comment>
<evidence type="ECO:0000313" key="2">
    <source>
        <dbReference type="Proteomes" id="UP000821865"/>
    </source>
</evidence>